<feature type="non-terminal residue" evidence="12">
    <location>
        <position position="407"/>
    </location>
</feature>
<keyword evidence="5" id="KW-0436">Ligase</keyword>
<evidence type="ECO:0000256" key="3">
    <source>
        <dbReference type="ARBA" id="ARBA00012211"/>
    </source>
</evidence>
<comment type="caution">
    <text evidence="12">The sequence shown here is derived from an EMBL/GenBank/DDBJ whole genome shotgun (WGS) entry which is preliminary data.</text>
</comment>
<keyword evidence="4" id="KW-0963">Cytoplasm</keyword>
<dbReference type="Gene3D" id="3.40.50.720">
    <property type="entry name" value="NAD(P)-binding Rossmann-like Domain"/>
    <property type="match status" value="1"/>
</dbReference>
<evidence type="ECO:0000256" key="6">
    <source>
        <dbReference type="ARBA" id="ARBA00022741"/>
    </source>
</evidence>
<protein>
    <recommendedName>
        <fullName evidence="3">UDP-N-acetylmuramate--L-alanine ligase</fullName>
        <ecNumber evidence="3">6.3.2.8</ecNumber>
    </recommendedName>
</protein>
<dbReference type="GO" id="GO:0005737">
    <property type="term" value="C:cytoplasm"/>
    <property type="evidence" value="ECO:0007669"/>
    <property type="project" value="UniProtKB-SubCell"/>
</dbReference>
<dbReference type="PANTHER" id="PTHR43445:SF3">
    <property type="entry name" value="UDP-N-ACETYLMURAMATE--L-ALANINE LIGASE"/>
    <property type="match status" value="1"/>
</dbReference>
<gene>
    <name evidence="12" type="ORF">LCGC14_2508890</name>
</gene>
<evidence type="ECO:0000259" key="10">
    <source>
        <dbReference type="Pfam" id="PF02875"/>
    </source>
</evidence>
<dbReference type="EC" id="6.3.2.8" evidence="3"/>
<dbReference type="HAMAP" id="MF_00046">
    <property type="entry name" value="MurC"/>
    <property type="match status" value="1"/>
</dbReference>
<keyword evidence="7" id="KW-0067">ATP-binding</keyword>
<dbReference type="GO" id="GO:0009252">
    <property type="term" value="P:peptidoglycan biosynthetic process"/>
    <property type="evidence" value="ECO:0007669"/>
    <property type="project" value="UniProtKB-UniPathway"/>
</dbReference>
<evidence type="ECO:0000256" key="7">
    <source>
        <dbReference type="ARBA" id="ARBA00022840"/>
    </source>
</evidence>
<sequence>MQAIPQRVHLVGVGGIHMSGIARILRARGHTVSGSDLYLSPLTERLEAMGVTVSRGPDAAHVGDAEMVVYTSAAPEDNPELVEARRRGLPTIKRAQMVARLMEGKRAIAVAGTHGKTTTSSLIAFMLWQAGRSPTFMLGGEMIDLDTNAMAGEGPDFVVEADEFDAAFLNYHPDIALVTNVEPDHLDVYGSYERLKDAFRQFLSQVKPDGYIVACREDPALRAILAETVGDDVSPPVHVVSYGLDPSAEWRAENILRKGVYGYTFVIKCGKQVYSSFETRLPGVHNVSNAVGAIAVGSILGLPLETVRRSVAEFRGVGRRFQPVGEAADITVMDDYAHHPTEVRATLAAARDRFPGRRLVCLFQPHTYSRTSYLLDGFRTCFAGCDVLLIAQTYAAREEPSAGMSAE</sequence>
<evidence type="ECO:0000259" key="11">
    <source>
        <dbReference type="Pfam" id="PF08245"/>
    </source>
</evidence>
<dbReference type="AlphaFoldDB" id="A0A0F9DT84"/>
<feature type="domain" description="Mur ligase C-terminal" evidence="10">
    <location>
        <begin position="319"/>
        <end position="402"/>
    </location>
</feature>
<dbReference type="InterPro" id="IPR013221">
    <property type="entry name" value="Mur_ligase_cen"/>
</dbReference>
<reference evidence="12" key="1">
    <citation type="journal article" date="2015" name="Nature">
        <title>Complex archaea that bridge the gap between prokaryotes and eukaryotes.</title>
        <authorList>
            <person name="Spang A."/>
            <person name="Saw J.H."/>
            <person name="Jorgensen S.L."/>
            <person name="Zaremba-Niedzwiedzka K."/>
            <person name="Martijn J."/>
            <person name="Lind A.E."/>
            <person name="van Eijk R."/>
            <person name="Schleper C."/>
            <person name="Guy L."/>
            <person name="Ettema T.J."/>
        </authorList>
    </citation>
    <scope>NUCLEOTIDE SEQUENCE</scope>
</reference>
<evidence type="ECO:0000256" key="2">
    <source>
        <dbReference type="ARBA" id="ARBA00004752"/>
    </source>
</evidence>
<proteinExistence type="inferred from homology"/>
<dbReference type="InterPro" id="IPR004101">
    <property type="entry name" value="Mur_ligase_C"/>
</dbReference>
<dbReference type="Gene3D" id="3.40.1190.10">
    <property type="entry name" value="Mur-like, catalytic domain"/>
    <property type="match status" value="1"/>
</dbReference>
<evidence type="ECO:0000256" key="5">
    <source>
        <dbReference type="ARBA" id="ARBA00022598"/>
    </source>
</evidence>
<dbReference type="SUPFAM" id="SSF53244">
    <property type="entry name" value="MurD-like peptide ligases, peptide-binding domain"/>
    <property type="match status" value="1"/>
</dbReference>
<keyword evidence="6" id="KW-0547">Nucleotide-binding</keyword>
<feature type="domain" description="Mur ligase N-terminal catalytic" evidence="9">
    <location>
        <begin position="8"/>
        <end position="105"/>
    </location>
</feature>
<feature type="domain" description="Mur ligase central" evidence="11">
    <location>
        <begin position="110"/>
        <end position="296"/>
    </location>
</feature>
<dbReference type="NCBIfam" id="TIGR01082">
    <property type="entry name" value="murC"/>
    <property type="match status" value="1"/>
</dbReference>
<dbReference type="Pfam" id="PF01225">
    <property type="entry name" value="Mur_ligase"/>
    <property type="match status" value="1"/>
</dbReference>
<dbReference type="SUPFAM" id="SSF53623">
    <property type="entry name" value="MurD-like peptide ligases, catalytic domain"/>
    <property type="match status" value="1"/>
</dbReference>
<name>A0A0F9DT84_9ZZZZ</name>
<dbReference type="InterPro" id="IPR036565">
    <property type="entry name" value="Mur-like_cat_sf"/>
</dbReference>
<dbReference type="InterPro" id="IPR005758">
    <property type="entry name" value="UDP-N-AcMur_Ala_ligase_MurC"/>
</dbReference>
<dbReference type="Pfam" id="PF02875">
    <property type="entry name" value="Mur_ligase_C"/>
    <property type="match status" value="1"/>
</dbReference>
<dbReference type="GO" id="GO:0005524">
    <property type="term" value="F:ATP binding"/>
    <property type="evidence" value="ECO:0007669"/>
    <property type="project" value="UniProtKB-KW"/>
</dbReference>
<dbReference type="InterPro" id="IPR050061">
    <property type="entry name" value="MurCDEF_pg_biosynth"/>
</dbReference>
<evidence type="ECO:0000313" key="12">
    <source>
        <dbReference type="EMBL" id="KKL15108.1"/>
    </source>
</evidence>
<dbReference type="InterPro" id="IPR000713">
    <property type="entry name" value="Mur_ligase_N"/>
</dbReference>
<dbReference type="EMBL" id="LAZR01040192">
    <property type="protein sequence ID" value="KKL15108.1"/>
    <property type="molecule type" value="Genomic_DNA"/>
</dbReference>
<evidence type="ECO:0000256" key="1">
    <source>
        <dbReference type="ARBA" id="ARBA00004496"/>
    </source>
</evidence>
<dbReference type="GO" id="GO:0008763">
    <property type="term" value="F:UDP-N-acetylmuramate-L-alanine ligase activity"/>
    <property type="evidence" value="ECO:0007669"/>
    <property type="project" value="UniProtKB-EC"/>
</dbReference>
<dbReference type="PANTHER" id="PTHR43445">
    <property type="entry name" value="UDP-N-ACETYLMURAMATE--L-ALANINE LIGASE-RELATED"/>
    <property type="match status" value="1"/>
</dbReference>
<dbReference type="UniPathway" id="UPA00219"/>
<dbReference type="Pfam" id="PF08245">
    <property type="entry name" value="Mur_ligase_M"/>
    <property type="match status" value="1"/>
</dbReference>
<comment type="pathway">
    <text evidence="2">Cell wall biogenesis; peptidoglycan biosynthesis.</text>
</comment>
<dbReference type="SUPFAM" id="SSF51984">
    <property type="entry name" value="MurCD N-terminal domain"/>
    <property type="match status" value="1"/>
</dbReference>
<evidence type="ECO:0000256" key="8">
    <source>
        <dbReference type="ARBA" id="ARBA00047833"/>
    </source>
</evidence>
<accession>A0A0F9DT84</accession>
<dbReference type="InterPro" id="IPR036615">
    <property type="entry name" value="Mur_ligase_C_dom_sf"/>
</dbReference>
<dbReference type="Gene3D" id="3.90.190.20">
    <property type="entry name" value="Mur ligase, C-terminal domain"/>
    <property type="match status" value="1"/>
</dbReference>
<evidence type="ECO:0000259" key="9">
    <source>
        <dbReference type="Pfam" id="PF01225"/>
    </source>
</evidence>
<comment type="subcellular location">
    <subcellularLocation>
        <location evidence="1">Cytoplasm</location>
    </subcellularLocation>
</comment>
<evidence type="ECO:0000256" key="4">
    <source>
        <dbReference type="ARBA" id="ARBA00022490"/>
    </source>
</evidence>
<organism evidence="12">
    <name type="scientific">marine sediment metagenome</name>
    <dbReference type="NCBI Taxonomy" id="412755"/>
    <lineage>
        <taxon>unclassified sequences</taxon>
        <taxon>metagenomes</taxon>
        <taxon>ecological metagenomes</taxon>
    </lineage>
</organism>
<comment type="catalytic activity">
    <reaction evidence="8">
        <text>UDP-N-acetyl-alpha-D-muramate + L-alanine + ATP = UDP-N-acetyl-alpha-D-muramoyl-L-alanine + ADP + phosphate + H(+)</text>
        <dbReference type="Rhea" id="RHEA:23372"/>
        <dbReference type="ChEBI" id="CHEBI:15378"/>
        <dbReference type="ChEBI" id="CHEBI:30616"/>
        <dbReference type="ChEBI" id="CHEBI:43474"/>
        <dbReference type="ChEBI" id="CHEBI:57972"/>
        <dbReference type="ChEBI" id="CHEBI:70757"/>
        <dbReference type="ChEBI" id="CHEBI:83898"/>
        <dbReference type="ChEBI" id="CHEBI:456216"/>
        <dbReference type="EC" id="6.3.2.8"/>
    </reaction>
</comment>